<gene>
    <name evidence="2" type="ORF">LZC95_41590</name>
</gene>
<keyword evidence="3" id="KW-1185">Reference proteome</keyword>
<dbReference type="GO" id="GO:0008168">
    <property type="term" value="F:methyltransferase activity"/>
    <property type="evidence" value="ECO:0007669"/>
    <property type="project" value="UniProtKB-KW"/>
</dbReference>
<dbReference type="GO" id="GO:0032259">
    <property type="term" value="P:methylation"/>
    <property type="evidence" value="ECO:0007669"/>
    <property type="project" value="UniProtKB-KW"/>
</dbReference>
<dbReference type="CDD" id="cd02440">
    <property type="entry name" value="AdoMet_MTases"/>
    <property type="match status" value="1"/>
</dbReference>
<name>A0ABZ2K985_9BACT</name>
<keyword evidence="2" id="KW-0808">Transferase</keyword>
<evidence type="ECO:0000313" key="3">
    <source>
        <dbReference type="Proteomes" id="UP001379533"/>
    </source>
</evidence>
<protein>
    <submittedName>
        <fullName evidence="2">Class I SAM-dependent methyltransferase</fullName>
    </submittedName>
</protein>
<dbReference type="PANTHER" id="PTHR43591">
    <property type="entry name" value="METHYLTRANSFERASE"/>
    <property type="match status" value="1"/>
</dbReference>
<proteinExistence type="predicted"/>
<dbReference type="Gene3D" id="3.40.50.150">
    <property type="entry name" value="Vaccinia Virus protein VP39"/>
    <property type="match status" value="1"/>
</dbReference>
<dbReference type="Pfam" id="PF08241">
    <property type="entry name" value="Methyltransf_11"/>
    <property type="match status" value="1"/>
</dbReference>
<accession>A0ABZ2K985</accession>
<reference evidence="2 3" key="1">
    <citation type="submission" date="2021-12" db="EMBL/GenBank/DDBJ databases">
        <title>Discovery of the Pendulisporaceae a myxobacterial family with distinct sporulation behavior and unique specialized metabolism.</title>
        <authorList>
            <person name="Garcia R."/>
            <person name="Popoff A."/>
            <person name="Bader C.D."/>
            <person name="Loehr J."/>
            <person name="Walesch S."/>
            <person name="Walt C."/>
            <person name="Boldt J."/>
            <person name="Bunk B."/>
            <person name="Haeckl F.J.F.P.J."/>
            <person name="Gunesch A.P."/>
            <person name="Birkelbach J."/>
            <person name="Nuebel U."/>
            <person name="Pietschmann T."/>
            <person name="Bach T."/>
            <person name="Mueller R."/>
        </authorList>
    </citation>
    <scope>NUCLEOTIDE SEQUENCE [LARGE SCALE GENOMIC DNA]</scope>
    <source>
        <strain evidence="2 3">MSr12523</strain>
    </source>
</reference>
<dbReference type="RefSeq" id="WP_394843530.1">
    <property type="nucleotide sequence ID" value="NZ_CP089982.1"/>
</dbReference>
<evidence type="ECO:0000259" key="1">
    <source>
        <dbReference type="Pfam" id="PF08241"/>
    </source>
</evidence>
<keyword evidence="2" id="KW-0489">Methyltransferase</keyword>
<dbReference type="SUPFAM" id="SSF53335">
    <property type="entry name" value="S-adenosyl-L-methionine-dependent methyltransferases"/>
    <property type="match status" value="1"/>
</dbReference>
<dbReference type="Proteomes" id="UP001379533">
    <property type="component" value="Chromosome"/>
</dbReference>
<dbReference type="InterPro" id="IPR029063">
    <property type="entry name" value="SAM-dependent_MTases_sf"/>
</dbReference>
<dbReference type="EMBL" id="CP089982">
    <property type="protein sequence ID" value="WXA92931.1"/>
    <property type="molecule type" value="Genomic_DNA"/>
</dbReference>
<feature type="domain" description="Methyltransferase type 11" evidence="1">
    <location>
        <begin position="47"/>
        <end position="142"/>
    </location>
</feature>
<organism evidence="2 3">
    <name type="scientific">Pendulispora brunnea</name>
    <dbReference type="NCBI Taxonomy" id="2905690"/>
    <lineage>
        <taxon>Bacteria</taxon>
        <taxon>Pseudomonadati</taxon>
        <taxon>Myxococcota</taxon>
        <taxon>Myxococcia</taxon>
        <taxon>Myxococcales</taxon>
        <taxon>Sorangiineae</taxon>
        <taxon>Pendulisporaceae</taxon>
        <taxon>Pendulispora</taxon>
    </lineage>
</organism>
<dbReference type="InterPro" id="IPR013216">
    <property type="entry name" value="Methyltransf_11"/>
</dbReference>
<dbReference type="PANTHER" id="PTHR43591:SF24">
    <property type="entry name" value="2-METHOXY-6-POLYPRENYL-1,4-BENZOQUINOL METHYLASE, MITOCHONDRIAL"/>
    <property type="match status" value="1"/>
</dbReference>
<evidence type="ECO:0000313" key="2">
    <source>
        <dbReference type="EMBL" id="WXA92931.1"/>
    </source>
</evidence>
<sequence>MLLKNLRPASDYDRFATETLAPWDLLFMARIRQLARDLRPGTIADIGTATAVVPVGLASDRSMGAWCFIGVDLDPTMLEEGRPRIRERGLEERIALHVGDAQALPFADESLTMSVSRATLHHLPDKAVSLREMYRVLEPGGVGLVHDMRRDAPQALLDKFTRMRAAANYPPTHLEEKLTLDEARALVAEAGLEAVSVVTSPNGGLSALGFEILMRKPAQVLQ</sequence>